<dbReference type="PANTHER" id="PTHR12629">
    <property type="entry name" value="DIPHOSPHOINOSITOL POLYPHOSPHATE PHOSPHOHYDROLASE"/>
    <property type="match status" value="1"/>
</dbReference>
<keyword evidence="2" id="KW-0479">Metal-binding</keyword>
<dbReference type="GO" id="GO:0016462">
    <property type="term" value="F:pyrophosphatase activity"/>
    <property type="evidence" value="ECO:0007669"/>
    <property type="project" value="InterPro"/>
</dbReference>
<dbReference type="Gene3D" id="3.90.79.10">
    <property type="entry name" value="Nucleoside Triphosphate Pyrophosphohydrolase"/>
    <property type="match status" value="1"/>
</dbReference>
<protein>
    <recommendedName>
        <fullName evidence="6">Nudix hydrolase domain-containing protein</fullName>
    </recommendedName>
</protein>
<name>A0AAD5Q2B7_PYTIN</name>
<dbReference type="AlphaFoldDB" id="A0AAD5Q2B7"/>
<dbReference type="GO" id="GO:0005737">
    <property type="term" value="C:cytoplasm"/>
    <property type="evidence" value="ECO:0007669"/>
    <property type="project" value="TreeGrafter"/>
</dbReference>
<dbReference type="Pfam" id="PF00293">
    <property type="entry name" value="NUDIX"/>
    <property type="match status" value="1"/>
</dbReference>
<comment type="caution">
    <text evidence="7">The sequence shown here is derived from an EMBL/GenBank/DDBJ whole genome shotgun (WGS) entry which is preliminary data.</text>
</comment>
<feature type="domain" description="Nudix hydrolase" evidence="6">
    <location>
        <begin position="28"/>
        <end position="155"/>
    </location>
</feature>
<evidence type="ECO:0000256" key="4">
    <source>
        <dbReference type="ARBA" id="ARBA00022842"/>
    </source>
</evidence>
<dbReference type="InterPro" id="IPR000086">
    <property type="entry name" value="NUDIX_hydrolase_dom"/>
</dbReference>
<dbReference type="CDD" id="cd04666">
    <property type="entry name" value="NUDIX_DIPP2_like_Nudt4"/>
    <property type="match status" value="1"/>
</dbReference>
<evidence type="ECO:0000256" key="5">
    <source>
        <dbReference type="SAM" id="MobiDB-lite"/>
    </source>
</evidence>
<dbReference type="PROSITE" id="PS51462">
    <property type="entry name" value="NUDIX"/>
    <property type="match status" value="1"/>
</dbReference>
<dbReference type="InterPro" id="IPR047198">
    <property type="entry name" value="DDP-like_NUDIX"/>
</dbReference>
<dbReference type="EMBL" id="JAKCXM010000541">
    <property type="protein sequence ID" value="KAJ0393026.1"/>
    <property type="molecule type" value="Genomic_DNA"/>
</dbReference>
<keyword evidence="3" id="KW-0378">Hydrolase</keyword>
<dbReference type="GO" id="GO:0005634">
    <property type="term" value="C:nucleus"/>
    <property type="evidence" value="ECO:0007669"/>
    <property type="project" value="TreeGrafter"/>
</dbReference>
<dbReference type="Proteomes" id="UP001209570">
    <property type="component" value="Unassembled WGS sequence"/>
</dbReference>
<gene>
    <name evidence="7" type="ORF">P43SY_012113</name>
</gene>
<dbReference type="InterPro" id="IPR020084">
    <property type="entry name" value="NUDIX_hydrolase_CS"/>
</dbReference>
<reference evidence="7" key="1">
    <citation type="submission" date="2021-12" db="EMBL/GenBank/DDBJ databases">
        <title>Prjna785345.</title>
        <authorList>
            <person name="Rujirawat T."/>
            <person name="Krajaejun T."/>
        </authorList>
    </citation>
    <scope>NUCLEOTIDE SEQUENCE</scope>
    <source>
        <strain evidence="7">Pi057C3</strain>
    </source>
</reference>
<dbReference type="SUPFAM" id="SSF55811">
    <property type="entry name" value="Nudix"/>
    <property type="match status" value="1"/>
</dbReference>
<feature type="compositionally biased region" description="Polar residues" evidence="5">
    <location>
        <begin position="8"/>
        <end position="17"/>
    </location>
</feature>
<accession>A0AAD5Q2B7</accession>
<evidence type="ECO:0000259" key="6">
    <source>
        <dbReference type="PROSITE" id="PS51462"/>
    </source>
</evidence>
<dbReference type="InterPro" id="IPR015797">
    <property type="entry name" value="NUDIX_hydrolase-like_dom_sf"/>
</dbReference>
<proteinExistence type="predicted"/>
<evidence type="ECO:0000313" key="8">
    <source>
        <dbReference type="Proteomes" id="UP001209570"/>
    </source>
</evidence>
<evidence type="ECO:0000256" key="3">
    <source>
        <dbReference type="ARBA" id="ARBA00022801"/>
    </source>
</evidence>
<dbReference type="PANTHER" id="PTHR12629:SF0">
    <property type="entry name" value="DIPHOSPHOINOSITOL-POLYPHOSPHATE DIPHOSPHATASE"/>
    <property type="match status" value="1"/>
</dbReference>
<dbReference type="PROSITE" id="PS00893">
    <property type="entry name" value="NUDIX_BOX"/>
    <property type="match status" value="1"/>
</dbReference>
<sequence>MELPKATATVSPLQQSRAGREQQRYDGKTRLLACVAIVDASAPERRVLLISSSKRPDEWILPKGGWESDETIEECALREAEEEAGVQGSVIRDLGELDFVNTKGSAHRLYGFVLQCIHQYDHWAEQSRRREWVSFDEALVRLEQRPELCAILTRAKSALT</sequence>
<keyword evidence="8" id="KW-1185">Reference proteome</keyword>
<evidence type="ECO:0000256" key="1">
    <source>
        <dbReference type="ARBA" id="ARBA00001946"/>
    </source>
</evidence>
<keyword evidence="4" id="KW-0460">Magnesium</keyword>
<evidence type="ECO:0000256" key="2">
    <source>
        <dbReference type="ARBA" id="ARBA00022723"/>
    </source>
</evidence>
<organism evidence="7 8">
    <name type="scientific">Pythium insidiosum</name>
    <name type="common">Pythiosis disease agent</name>
    <dbReference type="NCBI Taxonomy" id="114742"/>
    <lineage>
        <taxon>Eukaryota</taxon>
        <taxon>Sar</taxon>
        <taxon>Stramenopiles</taxon>
        <taxon>Oomycota</taxon>
        <taxon>Peronosporomycetes</taxon>
        <taxon>Pythiales</taxon>
        <taxon>Pythiaceae</taxon>
        <taxon>Pythium</taxon>
    </lineage>
</organism>
<evidence type="ECO:0000313" key="7">
    <source>
        <dbReference type="EMBL" id="KAJ0393026.1"/>
    </source>
</evidence>
<dbReference type="GO" id="GO:0046872">
    <property type="term" value="F:metal ion binding"/>
    <property type="evidence" value="ECO:0007669"/>
    <property type="project" value="UniProtKB-KW"/>
</dbReference>
<comment type="cofactor">
    <cofactor evidence="1">
        <name>Mg(2+)</name>
        <dbReference type="ChEBI" id="CHEBI:18420"/>
    </cofactor>
</comment>
<feature type="region of interest" description="Disordered" evidence="5">
    <location>
        <begin position="1"/>
        <end position="24"/>
    </location>
</feature>